<dbReference type="AlphaFoldDB" id="A0A143PT42"/>
<reference evidence="3" key="2">
    <citation type="submission" date="2016-04" db="EMBL/GenBank/DDBJ databases">
        <title>First Complete Genome Sequence of a Subdivision 6 Acidobacterium.</title>
        <authorList>
            <person name="Huang S."/>
            <person name="Vieira S."/>
            <person name="Bunk B."/>
            <person name="Riedel T."/>
            <person name="Sproeer C."/>
            <person name="Overmann J."/>
        </authorList>
    </citation>
    <scope>NUCLEOTIDE SEQUENCE [LARGE SCALE GENOMIC DNA]</scope>
    <source>
        <strain evidence="3">DSM 100886 HEG_-6_39</strain>
    </source>
</reference>
<keyword evidence="1" id="KW-0472">Membrane</keyword>
<gene>
    <name evidence="2" type="ORF">LuPra_05165</name>
</gene>
<keyword evidence="1" id="KW-1133">Transmembrane helix</keyword>
<keyword evidence="3" id="KW-1185">Reference proteome</keyword>
<accession>A0A143PT42</accession>
<evidence type="ECO:0000313" key="3">
    <source>
        <dbReference type="Proteomes" id="UP000076079"/>
    </source>
</evidence>
<protein>
    <submittedName>
        <fullName evidence="2">Uncharacterized protein</fullName>
    </submittedName>
</protein>
<dbReference type="KEGG" id="abac:LuPra_05165"/>
<feature type="transmembrane region" description="Helical" evidence="1">
    <location>
        <begin position="56"/>
        <end position="80"/>
    </location>
</feature>
<proteinExistence type="predicted"/>
<keyword evidence="1" id="KW-0812">Transmembrane</keyword>
<sequence>MPNPPGMTPATAHVRVARHVRALGAGTSGRLAVVGAESPTAPSTQWRVLEFLADGLLLLLVVFAVPAVIMLLALPIALIFRMTGEIGRRW</sequence>
<reference evidence="2 3" key="1">
    <citation type="journal article" date="2016" name="Genome Announc.">
        <title>First Complete Genome Sequence of a Subdivision 6 Acidobacterium Strain.</title>
        <authorList>
            <person name="Huang S."/>
            <person name="Vieira S."/>
            <person name="Bunk B."/>
            <person name="Riedel T."/>
            <person name="Sproer C."/>
            <person name="Overmann J."/>
        </authorList>
    </citation>
    <scope>NUCLEOTIDE SEQUENCE [LARGE SCALE GENOMIC DNA]</scope>
    <source>
        <strain evidence="3">DSM 100886 HEG_-6_39</strain>
    </source>
</reference>
<evidence type="ECO:0000256" key="1">
    <source>
        <dbReference type="SAM" id="Phobius"/>
    </source>
</evidence>
<dbReference type="EMBL" id="CP015136">
    <property type="protein sequence ID" value="AMY11897.1"/>
    <property type="molecule type" value="Genomic_DNA"/>
</dbReference>
<organism evidence="2 3">
    <name type="scientific">Luteitalea pratensis</name>
    <dbReference type="NCBI Taxonomy" id="1855912"/>
    <lineage>
        <taxon>Bacteria</taxon>
        <taxon>Pseudomonadati</taxon>
        <taxon>Acidobacteriota</taxon>
        <taxon>Vicinamibacteria</taxon>
        <taxon>Vicinamibacterales</taxon>
        <taxon>Vicinamibacteraceae</taxon>
        <taxon>Luteitalea</taxon>
    </lineage>
</organism>
<evidence type="ECO:0000313" key="2">
    <source>
        <dbReference type="EMBL" id="AMY11897.1"/>
    </source>
</evidence>
<dbReference type="Proteomes" id="UP000076079">
    <property type="component" value="Chromosome"/>
</dbReference>
<name>A0A143PT42_LUTPR</name>